<dbReference type="EMBL" id="CP045901">
    <property type="protein sequence ID" value="QQP37357.1"/>
    <property type="molecule type" value="Genomic_DNA"/>
</dbReference>
<evidence type="ECO:0000313" key="2">
    <source>
        <dbReference type="Proteomes" id="UP000595437"/>
    </source>
</evidence>
<sequence length="209" mass="23607">MGSPTRVDMNIDNSESLKSVGYKNMLITDKHLNESGDIQLVCKMNIIKEDSSLHSLSSDLKSLINDEKSSDVVIETAEGKKFKLCKRGPLCKHTPCGLGQISAPGLKTHCEKHLVEVISPKNVASFLLLADKYKCEDLKKSALTYCKDNVWYIMKDEQWKVIEEEKPDLFEEAVSKVVKDSCFSHTECLKKKGKRFEMEKYSSDIIKAP</sequence>
<reference evidence="2" key="1">
    <citation type="submission" date="2021-01" db="EMBL/GenBank/DDBJ databases">
        <title>Caligus Genome Assembly.</title>
        <authorList>
            <person name="Gallardo-Escarate C."/>
        </authorList>
    </citation>
    <scope>NUCLEOTIDE SEQUENCE [LARGE SCALE GENOMIC DNA]</scope>
</reference>
<evidence type="ECO:0000313" key="1">
    <source>
        <dbReference type="EMBL" id="QQP37357.1"/>
    </source>
</evidence>
<keyword evidence="2" id="KW-1185">Reference proteome</keyword>
<organism evidence="1 2">
    <name type="scientific">Caligus rogercresseyi</name>
    <name type="common">Sea louse</name>
    <dbReference type="NCBI Taxonomy" id="217165"/>
    <lineage>
        <taxon>Eukaryota</taxon>
        <taxon>Metazoa</taxon>
        <taxon>Ecdysozoa</taxon>
        <taxon>Arthropoda</taxon>
        <taxon>Crustacea</taxon>
        <taxon>Multicrustacea</taxon>
        <taxon>Hexanauplia</taxon>
        <taxon>Copepoda</taxon>
        <taxon>Siphonostomatoida</taxon>
        <taxon>Caligidae</taxon>
        <taxon>Caligus</taxon>
    </lineage>
</organism>
<proteinExistence type="predicted"/>
<dbReference type="Proteomes" id="UP000595437">
    <property type="component" value="Chromosome 12"/>
</dbReference>
<dbReference type="OrthoDB" id="6359816at2759"/>
<accession>A0A7T8GTD2</accession>
<gene>
    <name evidence="1" type="ORF">FKW44_017593</name>
</gene>
<dbReference type="Gene3D" id="1.25.40.420">
    <property type="match status" value="1"/>
</dbReference>
<protein>
    <submittedName>
        <fullName evidence="1">BTB/POZ domain protein</fullName>
    </submittedName>
</protein>
<dbReference type="AlphaFoldDB" id="A0A7T8GTD2"/>
<name>A0A7T8GTD2_CALRO</name>